<evidence type="ECO:0000256" key="1">
    <source>
        <dbReference type="ARBA" id="ARBA00009370"/>
    </source>
</evidence>
<protein>
    <recommendedName>
        <fullName evidence="2 3">Signal peptidase I</fullName>
        <ecNumber evidence="3">3.4.21.89</ecNumber>
    </recommendedName>
</protein>
<dbReference type="KEGG" id="tsu:Tresu_1148"/>
<keyword evidence="3" id="KW-0378">Hydrolase</keyword>
<keyword evidence="3" id="KW-0645">Protease</keyword>
<evidence type="ECO:0000313" key="5">
    <source>
        <dbReference type="EMBL" id="AEB14060.1"/>
    </source>
</evidence>
<keyword evidence="6" id="KW-1185">Reference proteome</keyword>
<evidence type="ECO:0000313" key="6">
    <source>
        <dbReference type="Proteomes" id="UP000006852"/>
    </source>
</evidence>
<keyword evidence="3" id="KW-0472">Membrane</keyword>
<dbReference type="GO" id="GO:0004252">
    <property type="term" value="F:serine-type endopeptidase activity"/>
    <property type="evidence" value="ECO:0007669"/>
    <property type="project" value="InterPro"/>
</dbReference>
<name>F2NXI1_TRES6</name>
<dbReference type="CDD" id="cd06530">
    <property type="entry name" value="S26_SPase_I"/>
    <property type="match status" value="1"/>
</dbReference>
<dbReference type="InterPro" id="IPR000223">
    <property type="entry name" value="Pept_S26A_signal_pept_1"/>
</dbReference>
<evidence type="ECO:0000256" key="3">
    <source>
        <dbReference type="RuleBase" id="RU362042"/>
    </source>
</evidence>
<accession>F2NXI1</accession>
<dbReference type="Pfam" id="PF10502">
    <property type="entry name" value="Peptidase_S26"/>
    <property type="match status" value="1"/>
</dbReference>
<gene>
    <name evidence="5" type="ordered locus">Tresu_1148</name>
</gene>
<keyword evidence="3" id="KW-1133">Transmembrane helix</keyword>
<dbReference type="Proteomes" id="UP000006852">
    <property type="component" value="Chromosome"/>
</dbReference>
<dbReference type="SUPFAM" id="SSF51306">
    <property type="entry name" value="LexA/Signal peptidase"/>
    <property type="match status" value="1"/>
</dbReference>
<dbReference type="GO" id="GO:0016020">
    <property type="term" value="C:membrane"/>
    <property type="evidence" value="ECO:0007669"/>
    <property type="project" value="UniProtKB-SubCell"/>
</dbReference>
<dbReference type="NCBIfam" id="TIGR02227">
    <property type="entry name" value="sigpep_I_bact"/>
    <property type="match status" value="1"/>
</dbReference>
<comment type="similarity">
    <text evidence="1 3">Belongs to the peptidase S26 family.</text>
</comment>
<sequence>MTGSQFYAEYIYNAFALLLKTMLLDNKVLFCYCLCMKQNVGDYSFEYKKKQQVKFMHAVVFMVSVFVFISVFLNCILFSVFINSSSMETDVSKGGIVFVCPFLRSPSRGQVVYLSRMDGEKLSAGQKSLNAAVKFFTLQKYSPFGRNSRMTGKDTVRRVLALPGDSYYMKDFVLYVKPAGQSHYLTEFELASKPYNISIYSVPVEWDGMGCSGQMEEATLGKNEYFVLADNRIEGLDSRVYGKIPSSRIKGRVIWQCFPFGKMRLY</sequence>
<keyword evidence="3" id="KW-0812">Transmembrane</keyword>
<dbReference type="PRINTS" id="PR00727">
    <property type="entry name" value="LEADERPTASE"/>
</dbReference>
<dbReference type="GO" id="GO:0006465">
    <property type="term" value="P:signal peptide processing"/>
    <property type="evidence" value="ECO:0007669"/>
    <property type="project" value="InterPro"/>
</dbReference>
<feature type="domain" description="Peptidase S26" evidence="4">
    <location>
        <begin position="58"/>
        <end position="255"/>
    </location>
</feature>
<comment type="subcellular location">
    <subcellularLocation>
        <location evidence="3">Membrane</location>
        <topology evidence="3">Single-pass type II membrane protein</topology>
    </subcellularLocation>
</comment>
<feature type="transmembrane region" description="Helical" evidence="3">
    <location>
        <begin position="55"/>
        <end position="82"/>
    </location>
</feature>
<dbReference type="eggNOG" id="COG0681">
    <property type="taxonomic scope" value="Bacteria"/>
</dbReference>
<evidence type="ECO:0000259" key="4">
    <source>
        <dbReference type="Pfam" id="PF10502"/>
    </source>
</evidence>
<proteinExistence type="inferred from homology"/>
<reference evidence="6" key="2">
    <citation type="submission" date="2011-04" db="EMBL/GenBank/DDBJ databases">
        <title>The complete genome of chromosome of Treponema succinifaciens DSM 2489.</title>
        <authorList>
            <person name="Lucas S."/>
            <person name="Copeland A."/>
            <person name="Lapidus A."/>
            <person name="Bruce D."/>
            <person name="Goodwin L."/>
            <person name="Pitluck S."/>
            <person name="Peters L."/>
            <person name="Kyrpides N."/>
            <person name="Mavromatis K."/>
            <person name="Ivanova N."/>
            <person name="Ovchinnikova G."/>
            <person name="Teshima H."/>
            <person name="Detter J.C."/>
            <person name="Tapia R."/>
            <person name="Han C."/>
            <person name="Land M."/>
            <person name="Hauser L."/>
            <person name="Markowitz V."/>
            <person name="Cheng J.-F."/>
            <person name="Hugenholtz P."/>
            <person name="Woyke T."/>
            <person name="Wu D."/>
            <person name="Gronow S."/>
            <person name="Wellnitz S."/>
            <person name="Brambilla E."/>
            <person name="Klenk H.-P."/>
            <person name="Eisen J.A."/>
        </authorList>
    </citation>
    <scope>NUCLEOTIDE SEQUENCE [LARGE SCALE GENOMIC DNA]</scope>
    <source>
        <strain evidence="6">ATCC 33096 / DSM 2489 / 6091</strain>
    </source>
</reference>
<dbReference type="EC" id="3.4.21.89" evidence="3"/>
<dbReference type="HOGENOM" id="CLU_028723_3_0_12"/>
<dbReference type="STRING" id="869209.Tresu_1148"/>
<reference evidence="5 6" key="1">
    <citation type="journal article" date="2011" name="Stand. Genomic Sci.">
        <title>Complete genome sequence of Treponema succinifaciens type strain (6091).</title>
        <authorList>
            <person name="Han C."/>
            <person name="Gronow S."/>
            <person name="Teshima H."/>
            <person name="Lapidus A."/>
            <person name="Nolan M."/>
            <person name="Lucas S."/>
            <person name="Hammon N."/>
            <person name="Deshpande S."/>
            <person name="Cheng J.F."/>
            <person name="Zeytun A."/>
            <person name="Tapia R."/>
            <person name="Goodwin L."/>
            <person name="Pitluck S."/>
            <person name="Liolios K."/>
            <person name="Pagani I."/>
            <person name="Ivanova N."/>
            <person name="Mavromatis K."/>
            <person name="Mikhailova N."/>
            <person name="Huntemann M."/>
            <person name="Pati A."/>
            <person name="Chen A."/>
            <person name="Palaniappan K."/>
            <person name="Land M."/>
            <person name="Hauser L."/>
            <person name="Brambilla E.M."/>
            <person name="Rohde M."/>
            <person name="Goker M."/>
            <person name="Woyke T."/>
            <person name="Bristow J."/>
            <person name="Eisen J.A."/>
            <person name="Markowitz V."/>
            <person name="Hugenholtz P."/>
            <person name="Kyrpides N.C."/>
            <person name="Klenk H.P."/>
            <person name="Detter J.C."/>
        </authorList>
    </citation>
    <scope>NUCLEOTIDE SEQUENCE [LARGE SCALE GENOMIC DNA]</scope>
    <source>
        <strain evidence="6">ATCC 33096 / DSM 2489 / 6091</strain>
    </source>
</reference>
<dbReference type="EMBL" id="CP002631">
    <property type="protein sequence ID" value="AEB14060.1"/>
    <property type="molecule type" value="Genomic_DNA"/>
</dbReference>
<organism evidence="5 6">
    <name type="scientific">Treponema succinifaciens (strain ATCC 33096 / DSM 2489 / 6091)</name>
    <dbReference type="NCBI Taxonomy" id="869209"/>
    <lineage>
        <taxon>Bacteria</taxon>
        <taxon>Pseudomonadati</taxon>
        <taxon>Spirochaetota</taxon>
        <taxon>Spirochaetia</taxon>
        <taxon>Spirochaetales</taxon>
        <taxon>Treponemataceae</taxon>
        <taxon>Treponema</taxon>
    </lineage>
</organism>
<dbReference type="InterPro" id="IPR036286">
    <property type="entry name" value="LexA/Signal_pep-like_sf"/>
</dbReference>
<dbReference type="PANTHER" id="PTHR43390">
    <property type="entry name" value="SIGNAL PEPTIDASE I"/>
    <property type="match status" value="1"/>
</dbReference>
<evidence type="ECO:0000256" key="2">
    <source>
        <dbReference type="ARBA" id="ARBA00019232"/>
    </source>
</evidence>
<dbReference type="Gene3D" id="2.10.109.10">
    <property type="entry name" value="Umud Fragment, subunit A"/>
    <property type="match status" value="1"/>
</dbReference>
<dbReference type="PANTHER" id="PTHR43390:SF1">
    <property type="entry name" value="CHLOROPLAST PROCESSING PEPTIDASE"/>
    <property type="match status" value="1"/>
</dbReference>
<comment type="catalytic activity">
    <reaction evidence="3">
        <text>Cleavage of hydrophobic, N-terminal signal or leader sequences from secreted and periplasmic proteins.</text>
        <dbReference type="EC" id="3.4.21.89"/>
    </reaction>
</comment>
<dbReference type="GO" id="GO:0009003">
    <property type="term" value="F:signal peptidase activity"/>
    <property type="evidence" value="ECO:0007669"/>
    <property type="project" value="UniProtKB-EC"/>
</dbReference>
<dbReference type="AlphaFoldDB" id="F2NXI1"/>
<dbReference type="InterPro" id="IPR019533">
    <property type="entry name" value="Peptidase_S26"/>
</dbReference>